<evidence type="ECO:0000256" key="2">
    <source>
        <dbReference type="ARBA" id="ARBA00022737"/>
    </source>
</evidence>
<feature type="repeat" description="WD" evidence="3">
    <location>
        <begin position="325"/>
        <end position="359"/>
    </location>
</feature>
<dbReference type="SUPFAM" id="SSF50978">
    <property type="entry name" value="WD40 repeat-like"/>
    <property type="match status" value="1"/>
</dbReference>
<organism evidence="5">
    <name type="scientific">Tanacetum cinerariifolium</name>
    <name type="common">Dalmatian daisy</name>
    <name type="synonym">Chrysanthemum cinerariifolium</name>
    <dbReference type="NCBI Taxonomy" id="118510"/>
    <lineage>
        <taxon>Eukaryota</taxon>
        <taxon>Viridiplantae</taxon>
        <taxon>Streptophyta</taxon>
        <taxon>Embryophyta</taxon>
        <taxon>Tracheophyta</taxon>
        <taxon>Spermatophyta</taxon>
        <taxon>Magnoliopsida</taxon>
        <taxon>eudicotyledons</taxon>
        <taxon>Gunneridae</taxon>
        <taxon>Pentapetalae</taxon>
        <taxon>asterids</taxon>
        <taxon>campanulids</taxon>
        <taxon>Asterales</taxon>
        <taxon>Asteraceae</taxon>
        <taxon>Asteroideae</taxon>
        <taxon>Anthemideae</taxon>
        <taxon>Anthemidinae</taxon>
        <taxon>Tanacetum</taxon>
    </lineage>
</organism>
<feature type="region of interest" description="Disordered" evidence="4">
    <location>
        <begin position="586"/>
        <end position="607"/>
    </location>
</feature>
<dbReference type="EMBL" id="BKCJ010005468">
    <property type="protein sequence ID" value="GEU66920.1"/>
    <property type="molecule type" value="Genomic_DNA"/>
</dbReference>
<feature type="repeat" description="WD" evidence="3">
    <location>
        <begin position="408"/>
        <end position="449"/>
    </location>
</feature>
<dbReference type="CDD" id="cd00200">
    <property type="entry name" value="WD40"/>
    <property type="match status" value="1"/>
</dbReference>
<dbReference type="InterPro" id="IPR004345">
    <property type="entry name" value="TB2_DP1_HVA22"/>
</dbReference>
<dbReference type="AlphaFoldDB" id="A0A6L2M015"/>
<evidence type="ECO:0000256" key="3">
    <source>
        <dbReference type="PROSITE-ProRule" id="PRU00221"/>
    </source>
</evidence>
<keyword evidence="1 3" id="KW-0853">WD repeat</keyword>
<dbReference type="InterPro" id="IPR001680">
    <property type="entry name" value="WD40_rpt"/>
</dbReference>
<dbReference type="PANTHER" id="PTHR19846">
    <property type="entry name" value="WD40 REPEAT PROTEIN"/>
    <property type="match status" value="1"/>
</dbReference>
<dbReference type="GO" id="GO:0000398">
    <property type="term" value="P:mRNA splicing, via spliceosome"/>
    <property type="evidence" value="ECO:0007669"/>
    <property type="project" value="TreeGrafter"/>
</dbReference>
<evidence type="ECO:0000256" key="1">
    <source>
        <dbReference type="ARBA" id="ARBA00022574"/>
    </source>
</evidence>
<dbReference type="PROSITE" id="PS50082">
    <property type="entry name" value="WD_REPEATS_2"/>
    <property type="match status" value="3"/>
</dbReference>
<feature type="repeat" description="WD" evidence="3">
    <location>
        <begin position="366"/>
        <end position="407"/>
    </location>
</feature>
<reference evidence="5" key="1">
    <citation type="journal article" date="2019" name="Sci. Rep.">
        <title>Draft genome of Tanacetum cinerariifolium, the natural source of mosquito coil.</title>
        <authorList>
            <person name="Yamashiro T."/>
            <person name="Shiraishi A."/>
            <person name="Satake H."/>
            <person name="Nakayama K."/>
        </authorList>
    </citation>
    <scope>NUCLEOTIDE SEQUENCE</scope>
</reference>
<sequence>MSLFGSNLPTEVGLRLLLVPLDSNVVIRTACCTVGVGLPIYSTYKAIETKDQDEQRKWLLYWAVYGSFSVGEIFADKFISWFPLYYHMKLAFLVWLQLPTTNGAKQLYTNYLRPFFLRHQARLDQVAGLFYSEAGKFISAHQGEFQFMKTLVMKILISVKQFVNGSDQPATREERRSTTGPREQAESSVSEDGHHDDDSNDNDEDDEYYKLTTVAAPREFIRKLKPSFLSNTDINPNPISTLSPPIESSSLPPIKRDDPDEDLDAEINWALENAKRFKMDCSEIGDDRPLSGCSFSADGNFLATCSLTGVGKIWSMPEGKIVSSLKGHTERATDITFSPTNDHIATASADRTARLWNTEGTLLYTYKGHLDRLARDAFHPSGKYLGTTSFDKTWRLWDTETGEELLYQEGHSRSVYGLDFHLDGSLEASCGLDALARVWDLRSGRSILALEGHVKPEEGHDAEDDEDELYRDVNINLEGRVVQMADVHTTQEFEATHVTLTPFAGAVSSIPGIIQRYMDQRMNEAVKVAVQIQSNRLRDEAQAENEEFLKNLDENIQKIIKEQVKEQVKNEHYTLWEVIEFGDSYEAPPEEPGTGSASSAKKKGRTVAITTEDMQKRRNDVKARTTLLLALPDEHQLRFSKYETAQELWGAILKTFGGNDAIKKTKKNRLKQQYGNIGCESARCSKLFQS</sequence>
<feature type="compositionally biased region" description="Acidic residues" evidence="4">
    <location>
        <begin position="198"/>
        <end position="207"/>
    </location>
</feature>
<dbReference type="InterPro" id="IPR019775">
    <property type="entry name" value="WD40_repeat_CS"/>
</dbReference>
<dbReference type="InterPro" id="IPR015943">
    <property type="entry name" value="WD40/YVTN_repeat-like_dom_sf"/>
</dbReference>
<dbReference type="Gene3D" id="2.130.10.10">
    <property type="entry name" value="YVTN repeat-like/Quinoprotein amine dehydrogenase"/>
    <property type="match status" value="1"/>
</dbReference>
<comment type="caution">
    <text evidence="5">The sequence shown here is derived from an EMBL/GenBank/DDBJ whole genome shotgun (WGS) entry which is preliminary data.</text>
</comment>
<dbReference type="Pfam" id="PF03134">
    <property type="entry name" value="TB2_DP1_HVA22"/>
    <property type="match status" value="1"/>
</dbReference>
<feature type="compositionally biased region" description="Low complexity" evidence="4">
    <location>
        <begin position="238"/>
        <end position="253"/>
    </location>
</feature>
<accession>A0A6L2M015</accession>
<gene>
    <name evidence="5" type="ORF">Tci_038898</name>
</gene>
<keyword evidence="5" id="KW-0687">Ribonucleoprotein</keyword>
<evidence type="ECO:0000256" key="4">
    <source>
        <dbReference type="SAM" id="MobiDB-lite"/>
    </source>
</evidence>
<dbReference type="SMART" id="SM00320">
    <property type="entry name" value="WD40"/>
    <property type="match status" value="4"/>
</dbReference>
<keyword evidence="2" id="KW-0677">Repeat</keyword>
<dbReference type="GO" id="GO:0030621">
    <property type="term" value="F:U4 snRNA binding"/>
    <property type="evidence" value="ECO:0007669"/>
    <property type="project" value="TreeGrafter"/>
</dbReference>
<name>A0A6L2M015_TANCI</name>
<feature type="region of interest" description="Disordered" evidence="4">
    <location>
        <begin position="233"/>
        <end position="253"/>
    </location>
</feature>
<dbReference type="InterPro" id="IPR036322">
    <property type="entry name" value="WD40_repeat_dom_sf"/>
</dbReference>
<feature type="region of interest" description="Disordered" evidence="4">
    <location>
        <begin position="167"/>
        <end position="207"/>
    </location>
</feature>
<dbReference type="Pfam" id="PF00400">
    <property type="entry name" value="WD40"/>
    <property type="match status" value="4"/>
</dbReference>
<evidence type="ECO:0000313" key="5">
    <source>
        <dbReference type="EMBL" id="GEU66920.1"/>
    </source>
</evidence>
<dbReference type="PANTHER" id="PTHR19846:SF0">
    <property type="entry name" value="PRE-MRNA PROCESSING FACTOR 4"/>
    <property type="match status" value="1"/>
</dbReference>
<dbReference type="PROSITE" id="PS50294">
    <property type="entry name" value="WD_REPEATS_REGION"/>
    <property type="match status" value="3"/>
</dbReference>
<proteinExistence type="predicted"/>
<protein>
    <submittedName>
        <fullName evidence="5">U4/U6 small nuclear ribonucleoprotein PRP4-like protein</fullName>
    </submittedName>
</protein>
<dbReference type="GO" id="GO:0017070">
    <property type="term" value="F:U6 snRNA binding"/>
    <property type="evidence" value="ECO:0007669"/>
    <property type="project" value="TreeGrafter"/>
</dbReference>
<dbReference type="GO" id="GO:0046540">
    <property type="term" value="C:U4/U6 x U5 tri-snRNP complex"/>
    <property type="evidence" value="ECO:0007669"/>
    <property type="project" value="TreeGrafter"/>
</dbReference>
<dbReference type="PROSITE" id="PS00678">
    <property type="entry name" value="WD_REPEATS_1"/>
    <property type="match status" value="2"/>
</dbReference>